<name>A7B684_MEDG7</name>
<reference evidence="4 5" key="1">
    <citation type="submission" date="2007-04" db="EMBL/GenBank/DDBJ databases">
        <authorList>
            <person name="Fulton L."/>
            <person name="Clifton S."/>
            <person name="Fulton B."/>
            <person name="Xu J."/>
            <person name="Minx P."/>
            <person name="Pepin K.H."/>
            <person name="Johnson M."/>
            <person name="Thiruvilangam P."/>
            <person name="Bhonagiri V."/>
            <person name="Nash W.E."/>
            <person name="Mardis E.R."/>
            <person name="Wilson R.K."/>
        </authorList>
    </citation>
    <scope>NUCLEOTIDE SEQUENCE [LARGE SCALE GENOMIC DNA]</scope>
    <source>
        <strain evidence="4 5">ATCC 29149</strain>
    </source>
</reference>
<keyword evidence="2" id="KW-0812">Transmembrane</keyword>
<accession>A7B684</accession>
<comment type="caution">
    <text evidence="4">The sequence shown here is derived from an EMBL/GenBank/DDBJ whole genome shotgun (WGS) entry which is preliminary data.</text>
</comment>
<dbReference type="Proteomes" id="UP000004410">
    <property type="component" value="Unassembled WGS sequence"/>
</dbReference>
<evidence type="ECO:0000313" key="4">
    <source>
        <dbReference type="EMBL" id="EDN76636.1"/>
    </source>
</evidence>
<evidence type="ECO:0000256" key="2">
    <source>
        <dbReference type="SAM" id="Phobius"/>
    </source>
</evidence>
<proteinExistence type="predicted"/>
<reference evidence="4 5" key="2">
    <citation type="submission" date="2007-06" db="EMBL/GenBank/DDBJ databases">
        <title>Draft genome sequence of Ruminococcus gnavus (ATCC 29149).</title>
        <authorList>
            <person name="Sudarsanam P."/>
            <person name="Ley R."/>
            <person name="Guruge J."/>
            <person name="Turnbaugh P.J."/>
            <person name="Mahowald M."/>
            <person name="Liep D."/>
            <person name="Gordon J."/>
        </authorList>
    </citation>
    <scope>NUCLEOTIDE SEQUENCE [LARGE SCALE GENOMIC DNA]</scope>
    <source>
        <strain evidence="4 5">ATCC 29149</strain>
    </source>
</reference>
<dbReference type="CDD" id="cd00118">
    <property type="entry name" value="LysM"/>
    <property type="match status" value="1"/>
</dbReference>
<dbReference type="eggNOG" id="COG1388">
    <property type="taxonomic scope" value="Bacteria"/>
</dbReference>
<evidence type="ECO:0000256" key="1">
    <source>
        <dbReference type="SAM" id="MobiDB-lite"/>
    </source>
</evidence>
<organism evidence="4 5">
    <name type="scientific">Mediterraneibacter gnavus (strain ATCC 29149 / DSM 114966 / JCM 6515 / VPI C7-9)</name>
    <name type="common">Ruminococcus gnavus</name>
    <dbReference type="NCBI Taxonomy" id="411470"/>
    <lineage>
        <taxon>Bacteria</taxon>
        <taxon>Bacillati</taxon>
        <taxon>Bacillota</taxon>
        <taxon>Clostridia</taxon>
        <taxon>Lachnospirales</taxon>
        <taxon>Lachnospiraceae</taxon>
        <taxon>Mediterraneibacter</taxon>
    </lineage>
</organism>
<dbReference type="Gene3D" id="3.10.350.10">
    <property type="entry name" value="LysM domain"/>
    <property type="match status" value="1"/>
</dbReference>
<feature type="transmembrane region" description="Helical" evidence="2">
    <location>
        <begin position="253"/>
        <end position="276"/>
    </location>
</feature>
<evidence type="ECO:0000313" key="5">
    <source>
        <dbReference type="Proteomes" id="UP000004410"/>
    </source>
</evidence>
<evidence type="ECO:0000259" key="3">
    <source>
        <dbReference type="PROSITE" id="PS51782"/>
    </source>
</evidence>
<dbReference type="AlphaFoldDB" id="A7B684"/>
<dbReference type="PROSITE" id="PS51782">
    <property type="entry name" value="LYSM"/>
    <property type="match status" value="1"/>
</dbReference>
<protein>
    <recommendedName>
        <fullName evidence="3">LysM domain-containing protein</fullName>
    </recommendedName>
</protein>
<dbReference type="PaxDb" id="411470-RUMGNA_03095"/>
<keyword evidence="2" id="KW-1133">Transmembrane helix</keyword>
<keyword evidence="2" id="KW-0472">Membrane</keyword>
<dbReference type="InterPro" id="IPR036779">
    <property type="entry name" value="LysM_dom_sf"/>
</dbReference>
<gene>
    <name evidence="4" type="ORF">RUMGNA_03095</name>
</gene>
<feature type="domain" description="LysM" evidence="3">
    <location>
        <begin position="362"/>
        <end position="409"/>
    </location>
</feature>
<feature type="region of interest" description="Disordered" evidence="1">
    <location>
        <begin position="295"/>
        <end position="363"/>
    </location>
</feature>
<dbReference type="Pfam" id="PF01476">
    <property type="entry name" value="LysM"/>
    <property type="match status" value="1"/>
</dbReference>
<sequence>MTLTDKIGLFRVLFSKRTRGSGQASGKKLIESRRIYSMERQIPKNVRQIGNVSDSPKIYVEDYVDTFFLQLCDKAKDGPIGAFLVGDMQKSEDEEYVYIYGAIQMHDLKLVGNEYVIDDETWKNAYEDCKQYFEDGEMLGWFVAQPGVELDAKSNIVKLHKKSFPKQNTVFVMKDSAEKEESYFVHKLNDLMEIGGRYTYYEKNPCMQNYMIAARRKNGVSPSETVEDRAAQDFRNMVRSRGSRTHQKKNNRLMYVASSILILVAVIMGVTTLNNFGKMKAVQKVMSQASSAVLQENNTEEVQPVSGEVTETSNEGDVEKQEETPPSEKDASDPETKQEEEKADDIVQEQESTEGEGDSSEGVYVVEQGDTLAIISKKAYGDVSHVDSICRMNGITDGNLIYVGQKLLLP</sequence>
<dbReference type="SMART" id="SM00257">
    <property type="entry name" value="LysM"/>
    <property type="match status" value="1"/>
</dbReference>
<dbReference type="EMBL" id="AAYG02000027">
    <property type="protein sequence ID" value="EDN76636.1"/>
    <property type="molecule type" value="Genomic_DNA"/>
</dbReference>
<dbReference type="SUPFAM" id="SSF54106">
    <property type="entry name" value="LysM domain"/>
    <property type="match status" value="1"/>
</dbReference>
<feature type="compositionally biased region" description="Acidic residues" evidence="1">
    <location>
        <begin position="341"/>
        <end position="359"/>
    </location>
</feature>
<dbReference type="InterPro" id="IPR018392">
    <property type="entry name" value="LysM"/>
</dbReference>
<feature type="compositionally biased region" description="Basic and acidic residues" evidence="1">
    <location>
        <begin position="317"/>
        <end position="340"/>
    </location>
</feature>